<sequence>MKSDLCDPLLLLLILGSSGVVDGLGSVVDISYRHITYPLTWETAQSYCRSEFTDLATFYSPSDVNNVYLKRYLSWIGLHKETTPSSGSDWVWSDGQNYSINWQDNVSIAEGNCAYVTNRDKKIYVTDCGNRLFFTCRAPAVNYVFILEPKTWPEASAYCKSNYFYLASFSSNSFDNIFFDREIPTWIGLYRDGASWKWSWGDSEYTNWLGQMSVSSNCGSISSLKKTTAPQDCDTPLPSLCIADNLVLVKEKRSWEEALEHCRGLRSSSHSQLRYDLLSLQPADNQHFIKTKVMQADTEEVWTGLRFLAGDWLWVNGADMLYTDLPLCPAPGQHCGVLSKSSSSSTETRDCSEGKNFLYYTDLATVYSEADVQNQNLGRYYAWIGLNGSGTMWSDLVLSDGNGYYLNFLPNPNLAYSKECVAASYHVWRDDRIYGLNCGSDFFFICQDNRPYNGNGYQTREYIFVPEAKSWAEAQRYCNENNGELANINGFNLYNNVHSEDFPIWIGLHRDGGSWKWTESPSDYKSWKINEPSSNGDCVFMSSKTFNMAAQNCDKQFPFLCVSDNVFLVKENRSWEEALEHCRGLGSSSYSDLSYDLLSLQPGEEHAYLQGKVLEADTEEVWTGLRFLAGDWLWVNGADMLYTDLPSCPAPGQHCGALSTNETVGVKTRDCLERKNFLCYGYTSEH</sequence>
<feature type="domain" description="C-type lectin" evidence="2">
    <location>
        <begin position="567"/>
        <end position="680"/>
    </location>
</feature>
<dbReference type="InterPro" id="IPR016187">
    <property type="entry name" value="CTDL_fold"/>
</dbReference>
<dbReference type="InterPro" id="IPR001304">
    <property type="entry name" value="C-type_lectin-like"/>
</dbReference>
<dbReference type="PROSITE" id="PS50041">
    <property type="entry name" value="C_TYPE_LECTIN_2"/>
    <property type="match status" value="6"/>
</dbReference>
<dbReference type="InterPro" id="IPR016186">
    <property type="entry name" value="C-type_lectin-like/link_sf"/>
</dbReference>
<evidence type="ECO:0000313" key="3">
    <source>
        <dbReference type="EMBL" id="PWA29219.1"/>
    </source>
</evidence>
<dbReference type="STRING" id="33528.ENSGAFP00000021634"/>
<reference evidence="3 4" key="1">
    <citation type="journal article" date="2018" name="G3 (Bethesda)">
        <title>A High-Quality Reference Genome for the Invasive Mosquitofish Gambusia affinis Using a Chicago Library.</title>
        <authorList>
            <person name="Hoffberg S.L."/>
            <person name="Troendle N.J."/>
            <person name="Glenn T.C."/>
            <person name="Mahmud O."/>
            <person name="Louha S."/>
            <person name="Chalopin D."/>
            <person name="Bennetzen J.L."/>
            <person name="Mauricio R."/>
        </authorList>
    </citation>
    <scope>NUCLEOTIDE SEQUENCE [LARGE SCALE GENOMIC DNA]</scope>
    <source>
        <strain evidence="3">NE01/NJP1002.9</strain>
        <tissue evidence="3">Muscle</tissue>
    </source>
</reference>
<feature type="domain" description="C-type lectin" evidence="2">
    <location>
        <begin position="32"/>
        <end position="137"/>
    </location>
</feature>
<protein>
    <recommendedName>
        <fullName evidence="2">C-type lectin domain-containing protein</fullName>
    </recommendedName>
</protein>
<dbReference type="Pfam" id="PF00059">
    <property type="entry name" value="Lectin_C"/>
    <property type="match status" value="5"/>
</dbReference>
<evidence type="ECO:0000259" key="2">
    <source>
        <dbReference type="PROSITE" id="PS50041"/>
    </source>
</evidence>
<feature type="domain" description="C-type lectin" evidence="2">
    <location>
        <begin position="143"/>
        <end position="242"/>
    </location>
</feature>
<dbReference type="EMBL" id="NHOQ01000682">
    <property type="protein sequence ID" value="PWA29219.1"/>
    <property type="molecule type" value="Genomic_DNA"/>
</dbReference>
<feature type="domain" description="C-type lectin" evidence="2">
    <location>
        <begin position="248"/>
        <end position="358"/>
    </location>
</feature>
<dbReference type="Gene3D" id="3.10.100.10">
    <property type="entry name" value="Mannose-Binding Protein A, subunit A"/>
    <property type="match status" value="6"/>
</dbReference>
<evidence type="ECO:0000313" key="4">
    <source>
        <dbReference type="Proteomes" id="UP000250572"/>
    </source>
</evidence>
<dbReference type="Proteomes" id="UP000250572">
    <property type="component" value="Unassembled WGS sequence"/>
</dbReference>
<dbReference type="PANTHER" id="PTHR45784:SF8">
    <property type="entry name" value="C-TYPE MANNOSE RECEPTOR 2-RELATED"/>
    <property type="match status" value="1"/>
</dbReference>
<gene>
    <name evidence="3" type="ORF">CCH79_00006321</name>
</gene>
<dbReference type="SMART" id="SM00034">
    <property type="entry name" value="CLECT"/>
    <property type="match status" value="5"/>
</dbReference>
<evidence type="ECO:0000256" key="1">
    <source>
        <dbReference type="SAM" id="SignalP"/>
    </source>
</evidence>
<keyword evidence="4" id="KW-1185">Reference proteome</keyword>
<organism evidence="3 4">
    <name type="scientific">Gambusia affinis</name>
    <name type="common">Western mosquitofish</name>
    <name type="synonym">Heterandria affinis</name>
    <dbReference type="NCBI Taxonomy" id="33528"/>
    <lineage>
        <taxon>Eukaryota</taxon>
        <taxon>Metazoa</taxon>
        <taxon>Chordata</taxon>
        <taxon>Craniata</taxon>
        <taxon>Vertebrata</taxon>
        <taxon>Euteleostomi</taxon>
        <taxon>Actinopterygii</taxon>
        <taxon>Neopterygii</taxon>
        <taxon>Teleostei</taxon>
        <taxon>Neoteleostei</taxon>
        <taxon>Acanthomorphata</taxon>
        <taxon>Ovalentaria</taxon>
        <taxon>Atherinomorphae</taxon>
        <taxon>Cyprinodontiformes</taxon>
        <taxon>Poeciliidae</taxon>
        <taxon>Poeciliinae</taxon>
        <taxon>Gambusia</taxon>
    </lineage>
</organism>
<feature type="domain" description="C-type lectin" evidence="2">
    <location>
        <begin position="363"/>
        <end position="447"/>
    </location>
</feature>
<dbReference type="CDD" id="cd00037">
    <property type="entry name" value="CLECT"/>
    <property type="match status" value="4"/>
</dbReference>
<name>A0A315W0W9_GAMAF</name>
<feature type="signal peptide" evidence="1">
    <location>
        <begin position="1"/>
        <end position="23"/>
    </location>
</feature>
<accession>A0A315W0W9</accession>
<dbReference type="PANTHER" id="PTHR45784">
    <property type="entry name" value="C-TYPE LECTIN DOMAIN FAMILY 20 MEMBER A-RELATED"/>
    <property type="match status" value="1"/>
</dbReference>
<feature type="chain" id="PRO_5016423424" description="C-type lectin domain-containing protein" evidence="1">
    <location>
        <begin position="24"/>
        <end position="686"/>
    </location>
</feature>
<feature type="domain" description="C-type lectin" evidence="2">
    <location>
        <begin position="457"/>
        <end position="562"/>
    </location>
</feature>
<dbReference type="SUPFAM" id="SSF56436">
    <property type="entry name" value="C-type lectin-like"/>
    <property type="match status" value="6"/>
</dbReference>
<proteinExistence type="predicted"/>
<dbReference type="AlphaFoldDB" id="A0A315W0W9"/>
<comment type="caution">
    <text evidence="3">The sequence shown here is derived from an EMBL/GenBank/DDBJ whole genome shotgun (WGS) entry which is preliminary data.</text>
</comment>
<keyword evidence="1" id="KW-0732">Signal</keyword>